<evidence type="ECO:0000313" key="3">
    <source>
        <dbReference type="Proteomes" id="UP000234681"/>
    </source>
</evidence>
<dbReference type="Proteomes" id="UP000234681">
    <property type="component" value="Chromosome 12"/>
</dbReference>
<feature type="region of interest" description="Disordered" evidence="1">
    <location>
        <begin position="1"/>
        <end position="22"/>
    </location>
</feature>
<dbReference type="AGR" id="RGD:1359732"/>
<protein>
    <submittedName>
        <fullName evidence="2">2 '-5 ' oligoadenylate synthetase 1H</fullName>
    </submittedName>
</protein>
<proteinExistence type="predicted"/>
<organism evidence="2 3">
    <name type="scientific">Rattus norvegicus</name>
    <name type="common">Rat</name>
    <dbReference type="NCBI Taxonomy" id="10116"/>
    <lineage>
        <taxon>Eukaryota</taxon>
        <taxon>Metazoa</taxon>
        <taxon>Chordata</taxon>
        <taxon>Craniata</taxon>
        <taxon>Vertebrata</taxon>
        <taxon>Euteleostomi</taxon>
        <taxon>Mammalia</taxon>
        <taxon>Eutheria</taxon>
        <taxon>Euarchontoglires</taxon>
        <taxon>Glires</taxon>
        <taxon>Rodentia</taxon>
        <taxon>Myomorpha</taxon>
        <taxon>Muroidea</taxon>
        <taxon>Muridae</taxon>
        <taxon>Murinae</taxon>
        <taxon>Rattus</taxon>
    </lineage>
</organism>
<gene>
    <name evidence="2 4" type="primary">Oas1h</name>
    <name evidence="2" type="ORF">rCG_64405</name>
</gene>
<sequence>MPGKTKFQPNMEHRQLGVSRVS</sequence>
<evidence type="ECO:0000313" key="2">
    <source>
        <dbReference type="EMBL" id="EDM13760.1"/>
    </source>
</evidence>
<name>A6J1H1_RAT</name>
<evidence type="ECO:0000256" key="1">
    <source>
        <dbReference type="SAM" id="MobiDB-lite"/>
    </source>
</evidence>
<evidence type="ECO:0000313" key="4">
    <source>
        <dbReference type="RGD" id="1359732"/>
    </source>
</evidence>
<dbReference type="EMBL" id="CH473973">
    <property type="protein sequence ID" value="EDM13760.1"/>
    <property type="molecule type" value="Genomic_DNA"/>
</dbReference>
<dbReference type="RGD" id="1359732">
    <property type="gene designation" value="Oas1h"/>
</dbReference>
<reference evidence="2 3" key="1">
    <citation type="submission" date="2005-07" db="EMBL/GenBank/DDBJ databases">
        <authorList>
            <person name="Mural R.J."/>
            <person name="Li P.W."/>
            <person name="Adams M.D."/>
            <person name="Amanatides P.G."/>
            <person name="Baden-Tillson H."/>
            <person name="Barnstead M."/>
            <person name="Chin S.H."/>
            <person name="Dew I."/>
            <person name="Evans C.A."/>
            <person name="Ferriera S."/>
            <person name="Flanigan M."/>
            <person name="Fosler C."/>
            <person name="Glodek A."/>
            <person name="Gu Z."/>
            <person name="Holt R.A."/>
            <person name="Jennings D."/>
            <person name="Kraft C.L."/>
            <person name="Lu F."/>
            <person name="Nguyen T."/>
            <person name="Nusskern D.R."/>
            <person name="Pfannkoch C.M."/>
            <person name="Sitter C."/>
            <person name="Sutton G.G."/>
            <person name="Venter J.C."/>
            <person name="Wang Z."/>
            <person name="Woodage T."/>
            <person name="Zheng X.H."/>
            <person name="Zhong F."/>
        </authorList>
    </citation>
    <scope>NUCLEOTIDE SEQUENCE [LARGE SCALE GENOMIC DNA]</scope>
    <source>
        <strain>BN</strain>
        <strain evidence="3">Sprague-Dawley</strain>
    </source>
</reference>
<dbReference type="OrthoDB" id="1885901at2759"/>
<dbReference type="AlphaFoldDB" id="A6J1H1"/>
<accession>A6J1H1</accession>